<dbReference type="EMBL" id="NOXV01000282">
    <property type="protein sequence ID" value="OYQ35457.1"/>
    <property type="molecule type" value="Genomic_DNA"/>
</dbReference>
<evidence type="ECO:0000313" key="3">
    <source>
        <dbReference type="Proteomes" id="UP000216605"/>
    </source>
</evidence>
<name>A0A255Z1S5_9FLAO</name>
<dbReference type="InterPro" id="IPR011473">
    <property type="entry name" value="DUF1579"/>
</dbReference>
<gene>
    <name evidence="2" type="ORF">CHU92_10800</name>
</gene>
<protein>
    <recommendedName>
        <fullName evidence="4">DUF1579 domain-containing protein</fullName>
    </recommendedName>
</protein>
<comment type="caution">
    <text evidence="2">The sequence shown here is derived from an EMBL/GenBank/DDBJ whole genome shotgun (WGS) entry which is preliminary data.</text>
</comment>
<evidence type="ECO:0008006" key="4">
    <source>
        <dbReference type="Google" id="ProtNLM"/>
    </source>
</evidence>
<keyword evidence="3" id="KW-1185">Reference proteome</keyword>
<accession>A0A255Z1S5</accession>
<dbReference type="OrthoDB" id="277821at2"/>
<dbReference type="Pfam" id="PF07617">
    <property type="entry name" value="DUF1579"/>
    <property type="match status" value="1"/>
</dbReference>
<feature type="signal peptide" evidence="1">
    <location>
        <begin position="1"/>
        <end position="21"/>
    </location>
</feature>
<sequence length="189" mass="21205">MKKIYALALLAMAFAGGKASAQSDAEMKAWETYMTPGAAHKMMATETGTWYCDMTFWQNPDTKPEKASTTAEIKMIMGGRYQQSAYTGNVMGMPFEGHGVVAFDNATKEYISTWIDNMGTGMMVMKGKMNPDGKTMVLTGEMVDPVEGKPVKCREVYTIVDNDTRKMEMYDLRSGKEFKTMEIIMKRKK</sequence>
<dbReference type="Proteomes" id="UP000216605">
    <property type="component" value="Unassembled WGS sequence"/>
</dbReference>
<reference evidence="2 3" key="1">
    <citation type="submission" date="2017-07" db="EMBL/GenBank/DDBJ databases">
        <title>Flavobacterium cyanobacteriorum sp. nov., isolated from cyanobacterial aggregates in a eutrophic lake.</title>
        <authorList>
            <person name="Cai H."/>
        </authorList>
    </citation>
    <scope>NUCLEOTIDE SEQUENCE [LARGE SCALE GENOMIC DNA]</scope>
    <source>
        <strain evidence="2 3">TH021</strain>
    </source>
</reference>
<proteinExistence type="predicted"/>
<keyword evidence="1" id="KW-0732">Signal</keyword>
<dbReference type="RefSeq" id="WP_094415452.1">
    <property type="nucleotide sequence ID" value="NZ_NOXV01000282.1"/>
</dbReference>
<dbReference type="AlphaFoldDB" id="A0A255Z1S5"/>
<organism evidence="2 3">
    <name type="scientific">Flavobacterium cyanobacteriorum</name>
    <dbReference type="NCBI Taxonomy" id="2022802"/>
    <lineage>
        <taxon>Bacteria</taxon>
        <taxon>Pseudomonadati</taxon>
        <taxon>Bacteroidota</taxon>
        <taxon>Flavobacteriia</taxon>
        <taxon>Flavobacteriales</taxon>
        <taxon>Flavobacteriaceae</taxon>
        <taxon>Flavobacterium</taxon>
    </lineage>
</organism>
<evidence type="ECO:0000313" key="2">
    <source>
        <dbReference type="EMBL" id="OYQ35457.1"/>
    </source>
</evidence>
<evidence type="ECO:0000256" key="1">
    <source>
        <dbReference type="SAM" id="SignalP"/>
    </source>
</evidence>
<feature type="chain" id="PRO_5012558749" description="DUF1579 domain-containing protein" evidence="1">
    <location>
        <begin position="22"/>
        <end position="189"/>
    </location>
</feature>